<dbReference type="AlphaFoldDB" id="A0A0A9GHE9"/>
<feature type="transmembrane region" description="Helical" evidence="1">
    <location>
        <begin position="37"/>
        <end position="61"/>
    </location>
</feature>
<keyword evidence="1" id="KW-0472">Membrane</keyword>
<dbReference type="EMBL" id="GBRH01175032">
    <property type="protein sequence ID" value="JAE22864.1"/>
    <property type="molecule type" value="Transcribed_RNA"/>
</dbReference>
<evidence type="ECO:0000256" key="1">
    <source>
        <dbReference type="SAM" id="Phobius"/>
    </source>
</evidence>
<proteinExistence type="predicted"/>
<name>A0A0A9GHE9_ARUDO</name>
<organism evidence="2">
    <name type="scientific">Arundo donax</name>
    <name type="common">Giant reed</name>
    <name type="synonym">Donax arundinaceus</name>
    <dbReference type="NCBI Taxonomy" id="35708"/>
    <lineage>
        <taxon>Eukaryota</taxon>
        <taxon>Viridiplantae</taxon>
        <taxon>Streptophyta</taxon>
        <taxon>Embryophyta</taxon>
        <taxon>Tracheophyta</taxon>
        <taxon>Spermatophyta</taxon>
        <taxon>Magnoliopsida</taxon>
        <taxon>Liliopsida</taxon>
        <taxon>Poales</taxon>
        <taxon>Poaceae</taxon>
        <taxon>PACMAD clade</taxon>
        <taxon>Arundinoideae</taxon>
        <taxon>Arundineae</taxon>
        <taxon>Arundo</taxon>
    </lineage>
</organism>
<evidence type="ECO:0000313" key="2">
    <source>
        <dbReference type="EMBL" id="JAE22864.1"/>
    </source>
</evidence>
<protein>
    <submittedName>
        <fullName evidence="2">Uncharacterized protein</fullName>
    </submittedName>
</protein>
<reference evidence="2" key="2">
    <citation type="journal article" date="2015" name="Data Brief">
        <title>Shoot transcriptome of the giant reed, Arundo donax.</title>
        <authorList>
            <person name="Barrero R.A."/>
            <person name="Guerrero F.D."/>
            <person name="Moolhuijzen P."/>
            <person name="Goolsby J.A."/>
            <person name="Tidwell J."/>
            <person name="Bellgard S.E."/>
            <person name="Bellgard M.I."/>
        </authorList>
    </citation>
    <scope>NUCLEOTIDE SEQUENCE</scope>
    <source>
        <tissue evidence="2">Shoot tissue taken approximately 20 cm above the soil surface</tissue>
    </source>
</reference>
<keyword evidence="1" id="KW-1133">Transmembrane helix</keyword>
<keyword evidence="1" id="KW-0812">Transmembrane</keyword>
<reference evidence="2" key="1">
    <citation type="submission" date="2014-09" db="EMBL/GenBank/DDBJ databases">
        <authorList>
            <person name="Magalhaes I.L.F."/>
            <person name="Oliveira U."/>
            <person name="Santos F.R."/>
            <person name="Vidigal T.H.D.A."/>
            <person name="Brescovit A.D."/>
            <person name="Santos A.J."/>
        </authorList>
    </citation>
    <scope>NUCLEOTIDE SEQUENCE</scope>
    <source>
        <tissue evidence="2">Shoot tissue taken approximately 20 cm above the soil surface</tissue>
    </source>
</reference>
<accession>A0A0A9GHE9</accession>
<sequence>MGHNTYTVAHLPLNRSLLYVISAQQFLAISKVHDIHVCMTFFCLYSVFFVSWLLLLLQVLWLQMMGTLY</sequence>